<comment type="caution">
    <text evidence="2">The sequence shown here is derived from an EMBL/GenBank/DDBJ whole genome shotgun (WGS) entry which is preliminary data.</text>
</comment>
<name>A0A6G1F9J3_9ORYZ</name>
<feature type="region of interest" description="Disordered" evidence="1">
    <location>
        <begin position="1"/>
        <end position="44"/>
    </location>
</feature>
<feature type="compositionally biased region" description="Polar residues" evidence="1">
    <location>
        <begin position="1"/>
        <end position="18"/>
    </location>
</feature>
<protein>
    <submittedName>
        <fullName evidence="2">Uncharacterized protein</fullName>
    </submittedName>
</protein>
<dbReference type="Proteomes" id="UP000479710">
    <property type="component" value="Unassembled WGS sequence"/>
</dbReference>
<keyword evidence="3" id="KW-1185">Reference proteome</keyword>
<dbReference type="EMBL" id="SPHZ02000001">
    <property type="protein sequence ID" value="KAF0933513.1"/>
    <property type="molecule type" value="Genomic_DNA"/>
</dbReference>
<proteinExistence type="predicted"/>
<dbReference type="AlphaFoldDB" id="A0A6G1F9J3"/>
<reference evidence="2 3" key="1">
    <citation type="submission" date="2019-11" db="EMBL/GenBank/DDBJ databases">
        <title>Whole genome sequence of Oryza granulata.</title>
        <authorList>
            <person name="Li W."/>
        </authorList>
    </citation>
    <scope>NUCLEOTIDE SEQUENCE [LARGE SCALE GENOMIC DNA]</scope>
    <source>
        <strain evidence="3">cv. Menghai</strain>
        <tissue evidence="2">Leaf</tissue>
    </source>
</reference>
<feature type="compositionally biased region" description="Pro residues" evidence="1">
    <location>
        <begin position="23"/>
        <end position="37"/>
    </location>
</feature>
<evidence type="ECO:0000313" key="2">
    <source>
        <dbReference type="EMBL" id="KAF0933513.1"/>
    </source>
</evidence>
<gene>
    <name evidence="2" type="ORF">E2562_018595</name>
</gene>
<sequence length="75" mass="7642">MGPTSRSDQINACESATQGGEPYLPPAPFEPSSPSPAPDLAASPLSAGRAYATCRRATACLPGVSSPPGGWIWRA</sequence>
<evidence type="ECO:0000256" key="1">
    <source>
        <dbReference type="SAM" id="MobiDB-lite"/>
    </source>
</evidence>
<organism evidence="2 3">
    <name type="scientific">Oryza meyeriana var. granulata</name>
    <dbReference type="NCBI Taxonomy" id="110450"/>
    <lineage>
        <taxon>Eukaryota</taxon>
        <taxon>Viridiplantae</taxon>
        <taxon>Streptophyta</taxon>
        <taxon>Embryophyta</taxon>
        <taxon>Tracheophyta</taxon>
        <taxon>Spermatophyta</taxon>
        <taxon>Magnoliopsida</taxon>
        <taxon>Liliopsida</taxon>
        <taxon>Poales</taxon>
        <taxon>Poaceae</taxon>
        <taxon>BOP clade</taxon>
        <taxon>Oryzoideae</taxon>
        <taxon>Oryzeae</taxon>
        <taxon>Oryzinae</taxon>
        <taxon>Oryza</taxon>
        <taxon>Oryza meyeriana</taxon>
    </lineage>
</organism>
<accession>A0A6G1F9J3</accession>
<evidence type="ECO:0000313" key="3">
    <source>
        <dbReference type="Proteomes" id="UP000479710"/>
    </source>
</evidence>